<dbReference type="Proteomes" id="UP000010412">
    <property type="component" value="Unassembled WGS sequence"/>
</dbReference>
<accession>A0ABN0IJL3</accession>
<reference evidence="1 2" key="1">
    <citation type="submission" date="2012-05" db="EMBL/GenBank/DDBJ databases">
        <authorList>
            <person name="Weinstock G."/>
            <person name="Sodergren E."/>
            <person name="Lobos E.A."/>
            <person name="Fulton L."/>
            <person name="Fulton R."/>
            <person name="Courtney L."/>
            <person name="Fronick C."/>
            <person name="O'Laughlin M."/>
            <person name="Godfrey J."/>
            <person name="Wilson R.M."/>
            <person name="Miner T."/>
            <person name="Farmer C."/>
            <person name="Delehaunty K."/>
            <person name="Cordes M."/>
            <person name="Minx P."/>
            <person name="Tomlinson C."/>
            <person name="Chen J."/>
            <person name="Wollam A."/>
            <person name="Pepin K.H."/>
            <person name="Bhonagiri V."/>
            <person name="Zhang X."/>
            <person name="Suruliraj S."/>
            <person name="Warren W."/>
            <person name="Mitreva M."/>
            <person name="Mardis E.R."/>
            <person name="Wilson R.K."/>
        </authorList>
    </citation>
    <scope>NUCLEOTIDE SEQUENCE [LARGE SCALE GENOMIC DNA]</scope>
    <source>
        <strain evidence="1 2">KON</strain>
    </source>
</reference>
<dbReference type="EMBL" id="AMEX01000030">
    <property type="protein sequence ID" value="EKY18747.1"/>
    <property type="molecule type" value="Genomic_DNA"/>
</dbReference>
<comment type="caution">
    <text evidence="1">The sequence shown here is derived from an EMBL/GenBank/DDBJ whole genome shotgun (WGS) entry which is preliminary data.</text>
</comment>
<proteinExistence type="predicted"/>
<keyword evidence="2" id="KW-1185">Reference proteome</keyword>
<name>A0ABN0IJL3_9FIRM</name>
<organism evidence="1 2">
    <name type="scientific">Veillonella atypica KON</name>
    <dbReference type="NCBI Taxonomy" id="1128111"/>
    <lineage>
        <taxon>Bacteria</taxon>
        <taxon>Bacillati</taxon>
        <taxon>Bacillota</taxon>
        <taxon>Negativicutes</taxon>
        <taxon>Veillonellales</taxon>
        <taxon>Veillonellaceae</taxon>
        <taxon>Veillonella</taxon>
    </lineage>
</organism>
<gene>
    <name evidence="1" type="ORF">HMPREF0870_01368</name>
</gene>
<sequence length="42" mass="4877">YVANQSKDNNKKWAGRDQPIKYAPKRHTAINIIIIQLIKTIN</sequence>
<protein>
    <submittedName>
        <fullName evidence="1">Uncharacterized protein</fullName>
    </submittedName>
</protein>
<evidence type="ECO:0000313" key="1">
    <source>
        <dbReference type="EMBL" id="EKY18747.1"/>
    </source>
</evidence>
<feature type="non-terminal residue" evidence="1">
    <location>
        <position position="1"/>
    </location>
</feature>
<evidence type="ECO:0000313" key="2">
    <source>
        <dbReference type="Proteomes" id="UP000010412"/>
    </source>
</evidence>